<dbReference type="SUPFAM" id="SSF50249">
    <property type="entry name" value="Nucleic acid-binding proteins"/>
    <property type="match status" value="1"/>
</dbReference>
<reference evidence="1" key="1">
    <citation type="submission" date="2022-06" db="EMBL/GenBank/DDBJ databases">
        <authorList>
            <person name="Berger JAMES D."/>
            <person name="Berger JAMES D."/>
        </authorList>
    </citation>
    <scope>NUCLEOTIDE SEQUENCE [LARGE SCALE GENOMIC DNA]</scope>
</reference>
<sequence>MGFSCSSHFLCTSTKTAHDSCEGETLVKCIRNHADNLNTKYFGSGAKFEGGVTVRNSPTTGIGIMVRFWKHRGQRIFKYLQPHIQKYFPYHKPELQGVSPQHAMLTGKKPKIPFDYAIGQIVPFTQSLTSSFPDIVKVRLHKLCLNRFLLKYFYQTATYWVHTQGLPVNVGDIVLVEKADPPLALNTMYKLKKVEFPVGNLIDPVTGLRSEGPEYSIDALKTILSKQSSN</sequence>
<dbReference type="AlphaFoldDB" id="A0AA85ITM6"/>
<proteinExistence type="predicted"/>
<dbReference type="Gene3D" id="2.40.50.140">
    <property type="entry name" value="Nucleic acid-binding proteins"/>
    <property type="match status" value="1"/>
</dbReference>
<reference evidence="2" key="2">
    <citation type="submission" date="2023-11" db="UniProtKB">
        <authorList>
            <consortium name="WormBaseParasite"/>
        </authorList>
    </citation>
    <scope>IDENTIFICATION</scope>
</reference>
<name>A0AA85ITM6_TRIRE</name>
<dbReference type="InterPro" id="IPR012340">
    <property type="entry name" value="NA-bd_OB-fold"/>
</dbReference>
<dbReference type="InterPro" id="IPR039193">
    <property type="entry name" value="Ribosomal_uS17m_metazoa"/>
</dbReference>
<dbReference type="Proteomes" id="UP000050795">
    <property type="component" value="Unassembled WGS sequence"/>
</dbReference>
<dbReference type="GO" id="GO:0032543">
    <property type="term" value="P:mitochondrial translation"/>
    <property type="evidence" value="ECO:0007669"/>
    <property type="project" value="TreeGrafter"/>
</dbReference>
<evidence type="ECO:0000313" key="2">
    <source>
        <dbReference type="WBParaSite" id="TREG1_121030.1"/>
    </source>
</evidence>
<accession>A0AA85ITM6</accession>
<evidence type="ECO:0000313" key="1">
    <source>
        <dbReference type="Proteomes" id="UP000050795"/>
    </source>
</evidence>
<dbReference type="GO" id="GO:0005763">
    <property type="term" value="C:mitochondrial small ribosomal subunit"/>
    <property type="evidence" value="ECO:0007669"/>
    <property type="project" value="InterPro"/>
</dbReference>
<dbReference type="GO" id="GO:0003735">
    <property type="term" value="F:structural constituent of ribosome"/>
    <property type="evidence" value="ECO:0007669"/>
    <property type="project" value="InterPro"/>
</dbReference>
<dbReference type="WBParaSite" id="TREG1_121030.1">
    <property type="protein sequence ID" value="TREG1_121030.1"/>
    <property type="gene ID" value="TREG1_121030"/>
</dbReference>
<dbReference type="PANTHER" id="PTHR24088:SF0">
    <property type="entry name" value="SMALL RIBOSOMAL SUBUNIT PROTEIN US17M"/>
    <property type="match status" value="1"/>
</dbReference>
<organism evidence="1 2">
    <name type="scientific">Trichobilharzia regenti</name>
    <name type="common">Nasal bird schistosome</name>
    <dbReference type="NCBI Taxonomy" id="157069"/>
    <lineage>
        <taxon>Eukaryota</taxon>
        <taxon>Metazoa</taxon>
        <taxon>Spiralia</taxon>
        <taxon>Lophotrochozoa</taxon>
        <taxon>Platyhelminthes</taxon>
        <taxon>Trematoda</taxon>
        <taxon>Digenea</taxon>
        <taxon>Strigeidida</taxon>
        <taxon>Schistosomatoidea</taxon>
        <taxon>Schistosomatidae</taxon>
        <taxon>Trichobilharzia</taxon>
    </lineage>
</organism>
<dbReference type="PANTHER" id="PTHR24088">
    <property type="entry name" value="28S RIBOSOMAL PROTEIN S17, MITOCHONDRIAL"/>
    <property type="match status" value="1"/>
</dbReference>
<keyword evidence="1" id="KW-1185">Reference proteome</keyword>
<protein>
    <submittedName>
        <fullName evidence="2">Uncharacterized protein</fullName>
    </submittedName>
</protein>